<dbReference type="Proteomes" id="UP000717364">
    <property type="component" value="Unassembled WGS sequence"/>
</dbReference>
<accession>A0A947GF07</accession>
<dbReference type="RefSeq" id="WP_215607218.1">
    <property type="nucleotide sequence ID" value="NZ_JADOES010000003.1"/>
</dbReference>
<dbReference type="EMBL" id="JADOES010000003">
    <property type="protein sequence ID" value="MBT9314140.1"/>
    <property type="molecule type" value="Genomic_DNA"/>
</dbReference>
<dbReference type="AlphaFoldDB" id="A0A947GF07"/>
<name>A0A947GF07_9CYAN</name>
<proteinExistence type="predicted"/>
<sequence length="152" mass="17000">MDMDDWFKQLQEELQTAVHDTLEQTEQILDGLAEQAVEAISPVLDVADEIADELAEQVVENISPPFAQALDDLEAQVDPWVGSVVTWCEQTMAPVHQTLTPWLQNHPKCAGCSYYHGESYGGEMLVCALHPTGPEEYDSCPDWDSVWPKPED</sequence>
<reference evidence="1" key="1">
    <citation type="submission" date="2020-11" db="EMBL/GenBank/DDBJ databases">
        <authorList>
            <person name="Konstantinou D."/>
            <person name="Gkelis S."/>
            <person name="Popin R."/>
            <person name="Fewer D."/>
            <person name="Sivonen K."/>
        </authorList>
    </citation>
    <scope>NUCLEOTIDE SEQUENCE</scope>
    <source>
        <strain evidence="1">TAU-MAC 1115</strain>
    </source>
</reference>
<gene>
    <name evidence="1" type="ORF">IXB50_01725</name>
</gene>
<comment type="caution">
    <text evidence="1">The sequence shown here is derived from an EMBL/GenBank/DDBJ whole genome shotgun (WGS) entry which is preliminary data.</text>
</comment>
<protein>
    <submittedName>
        <fullName evidence="1">Uncharacterized protein</fullName>
    </submittedName>
</protein>
<evidence type="ECO:0000313" key="1">
    <source>
        <dbReference type="EMBL" id="MBT9314140.1"/>
    </source>
</evidence>
<organism evidence="1 2">
    <name type="scientific">Leptothoe spongobia TAU-MAC 1115</name>
    <dbReference type="NCBI Taxonomy" id="1967444"/>
    <lineage>
        <taxon>Bacteria</taxon>
        <taxon>Bacillati</taxon>
        <taxon>Cyanobacteriota</taxon>
        <taxon>Cyanophyceae</taxon>
        <taxon>Nodosilineales</taxon>
        <taxon>Cymatolegaceae</taxon>
        <taxon>Leptothoe</taxon>
        <taxon>Leptothoe spongobia</taxon>
    </lineage>
</organism>
<evidence type="ECO:0000313" key="2">
    <source>
        <dbReference type="Proteomes" id="UP000717364"/>
    </source>
</evidence>
<dbReference type="Gene3D" id="1.20.120.20">
    <property type="entry name" value="Apolipoprotein"/>
    <property type="match status" value="1"/>
</dbReference>
<keyword evidence="2" id="KW-1185">Reference proteome</keyword>
<reference evidence="1" key="2">
    <citation type="journal article" date="2021" name="Mar. Drugs">
        <title>Genome Reduction and Secondary Metabolism of the Marine Sponge-Associated Cyanobacterium Leptothoe.</title>
        <authorList>
            <person name="Konstantinou D."/>
            <person name="Popin R.V."/>
            <person name="Fewer D.P."/>
            <person name="Sivonen K."/>
            <person name="Gkelis S."/>
        </authorList>
    </citation>
    <scope>NUCLEOTIDE SEQUENCE</scope>
    <source>
        <strain evidence="1">TAU-MAC 1115</strain>
    </source>
</reference>